<dbReference type="NCBIfam" id="NF006767">
    <property type="entry name" value="PRK09289.1"/>
    <property type="match status" value="1"/>
</dbReference>
<dbReference type="Proteomes" id="UP000078240">
    <property type="component" value="Unassembled WGS sequence"/>
</dbReference>
<feature type="domain" description="Lumazine-binding" evidence="11">
    <location>
        <begin position="231"/>
        <end position="330"/>
    </location>
</feature>
<comment type="pathway">
    <text evidence="2">Cofactor biosynthesis; riboflavin biosynthesis; riboflavin from 2-hydroxy-3-oxobutyl phosphate and 5-amino-6-(D-ribitylamino)uracil: step 2/2.</text>
</comment>
<dbReference type="GO" id="GO:0004746">
    <property type="term" value="F:riboflavin synthase activity"/>
    <property type="evidence" value="ECO:0007669"/>
    <property type="project" value="UniProtKB-EC"/>
</dbReference>
<dbReference type="FunFam" id="2.40.30.20:FF:000004">
    <property type="entry name" value="Riboflavin synthase, alpha subunit"/>
    <property type="match status" value="1"/>
</dbReference>
<keyword evidence="7" id="KW-0677">Repeat</keyword>
<evidence type="ECO:0000256" key="2">
    <source>
        <dbReference type="ARBA" id="ARBA00004887"/>
    </source>
</evidence>
<dbReference type="PANTHER" id="PTHR21098:SF0">
    <property type="entry name" value="RIBOFLAVIN SYNTHASE"/>
    <property type="match status" value="1"/>
</dbReference>
<evidence type="ECO:0000256" key="9">
    <source>
        <dbReference type="SAM" id="MobiDB-lite"/>
    </source>
</evidence>
<dbReference type="OrthoDB" id="10258924at2759"/>
<evidence type="ECO:0000313" key="13">
    <source>
        <dbReference type="Proteomes" id="UP000078240"/>
    </source>
</evidence>
<dbReference type="GO" id="GO:0009231">
    <property type="term" value="P:riboflavin biosynthetic process"/>
    <property type="evidence" value="ECO:0007669"/>
    <property type="project" value="UniProtKB-KW"/>
</dbReference>
<evidence type="ECO:0000256" key="7">
    <source>
        <dbReference type="ARBA" id="ARBA00022737"/>
    </source>
</evidence>
<gene>
    <name evidence="12" type="ORF">VFPBJ_04304</name>
</gene>
<comment type="caution">
    <text evidence="12">The sequence shown here is derived from an EMBL/GenBank/DDBJ whole genome shotgun (WGS) entry which is preliminary data.</text>
</comment>
<dbReference type="InterPro" id="IPR017938">
    <property type="entry name" value="Riboflavin_synthase-like_b-brl"/>
</dbReference>
<protein>
    <recommendedName>
        <fullName evidence="4">Riboflavin synthase</fullName>
        <ecNumber evidence="3">2.5.1.9</ecNumber>
    </recommendedName>
</protein>
<evidence type="ECO:0000256" key="4">
    <source>
        <dbReference type="ARBA" id="ARBA00013950"/>
    </source>
</evidence>
<dbReference type="AlphaFoldDB" id="A0A179GWQ5"/>
<dbReference type="PANTHER" id="PTHR21098">
    <property type="entry name" value="RIBOFLAVIN SYNTHASE ALPHA CHAIN"/>
    <property type="match status" value="1"/>
</dbReference>
<proteinExistence type="predicted"/>
<keyword evidence="6" id="KW-0808">Transferase</keyword>
<feature type="repeat" description="Lumazine-binding" evidence="8">
    <location>
        <begin position="133"/>
        <end position="230"/>
    </location>
</feature>
<evidence type="ECO:0000313" key="12">
    <source>
        <dbReference type="EMBL" id="OAQ81720.1"/>
    </source>
</evidence>
<sequence>MKFAAGLALSVALAGKVLGLAAPTSDSESLGLTGGGLEPRGGDKSPPPLSDYKKIDCSAYATSRSLEGIFFESLTKNIEFFASTTKTKVTVPPNKCFQVGCWEDVGVWWCNDNNKEQTLRSWQDVKWALTAVPTLGLQRFVSHLDTNDATGGTTITFSIPHGSELLKDCHEGDSIAINGCCLTVTSFTPSSFKVGVAPETLRVTNLGDLKEASRVNLERAVRADTRMGGHFVQGHVDSIAEILSVTPDGNALTFRFRPRDRATLRYIIYKGFIAIDGTSLTITKVDDAEGFFEIMLIAYSQERVVLAQKKQGDTVNIEVDMMAKYAEKSLLGILGVEGSAAMPLLEKMVERIVAQGMGAKA</sequence>
<feature type="signal peptide" evidence="10">
    <location>
        <begin position="1"/>
        <end position="19"/>
    </location>
</feature>
<comment type="function">
    <text evidence="1">Catalyzes the dismutation of two molecules of 6,7-dimethyl-8-ribityllumazine, resulting in the formation of riboflavin and 5-amino-6-(D-ribitylamino)uracil.</text>
</comment>
<evidence type="ECO:0000256" key="1">
    <source>
        <dbReference type="ARBA" id="ARBA00002803"/>
    </source>
</evidence>
<accession>A0A179GWQ5</accession>
<dbReference type="EC" id="2.5.1.9" evidence="3"/>
<reference evidence="12 13" key="1">
    <citation type="submission" date="2016-01" db="EMBL/GenBank/DDBJ databases">
        <title>Biosynthesis of antibiotic leucinostatins and their inhibition on Phytophthora in bio-control Purpureocillium lilacinum.</title>
        <authorList>
            <person name="Wang G."/>
            <person name="Liu Z."/>
            <person name="Lin R."/>
            <person name="Li E."/>
            <person name="Mao Z."/>
            <person name="Ling J."/>
            <person name="Yin W."/>
            <person name="Xie B."/>
        </authorList>
    </citation>
    <scope>NUCLEOTIDE SEQUENCE [LARGE SCALE GENOMIC DNA]</scope>
    <source>
        <strain evidence="12">PLBJ-1</strain>
    </source>
</reference>
<organism evidence="12 13">
    <name type="scientific">Purpureocillium lilacinum</name>
    <name type="common">Paecilomyces lilacinus</name>
    <dbReference type="NCBI Taxonomy" id="33203"/>
    <lineage>
        <taxon>Eukaryota</taxon>
        <taxon>Fungi</taxon>
        <taxon>Dikarya</taxon>
        <taxon>Ascomycota</taxon>
        <taxon>Pezizomycotina</taxon>
        <taxon>Sordariomycetes</taxon>
        <taxon>Hypocreomycetidae</taxon>
        <taxon>Hypocreales</taxon>
        <taxon>Ophiocordycipitaceae</taxon>
        <taxon>Purpureocillium</taxon>
    </lineage>
</organism>
<feature type="repeat" description="Lumazine-binding" evidence="8">
    <location>
        <begin position="231"/>
        <end position="330"/>
    </location>
</feature>
<evidence type="ECO:0000256" key="5">
    <source>
        <dbReference type="ARBA" id="ARBA00022619"/>
    </source>
</evidence>
<evidence type="ECO:0000256" key="3">
    <source>
        <dbReference type="ARBA" id="ARBA00012827"/>
    </source>
</evidence>
<dbReference type="Pfam" id="PF00677">
    <property type="entry name" value="Lum_binding"/>
    <property type="match status" value="2"/>
</dbReference>
<feature type="region of interest" description="Disordered" evidence="9">
    <location>
        <begin position="24"/>
        <end position="50"/>
    </location>
</feature>
<dbReference type="CDD" id="cd00402">
    <property type="entry name" value="Riboflavin_synthase_like"/>
    <property type="match status" value="1"/>
</dbReference>
<evidence type="ECO:0000256" key="8">
    <source>
        <dbReference type="PROSITE-ProRule" id="PRU00524"/>
    </source>
</evidence>
<dbReference type="InterPro" id="IPR001783">
    <property type="entry name" value="Lumazine-bd"/>
</dbReference>
<dbReference type="InterPro" id="IPR026017">
    <property type="entry name" value="Lumazine-bd_dom"/>
</dbReference>
<keyword evidence="10" id="KW-0732">Signal</keyword>
<evidence type="ECO:0000256" key="10">
    <source>
        <dbReference type="SAM" id="SignalP"/>
    </source>
</evidence>
<keyword evidence="5" id="KW-0686">Riboflavin biosynthesis</keyword>
<dbReference type="Gene3D" id="2.40.30.20">
    <property type="match status" value="2"/>
</dbReference>
<name>A0A179GWQ5_PURLI</name>
<dbReference type="NCBIfam" id="TIGR00187">
    <property type="entry name" value="ribE"/>
    <property type="match status" value="1"/>
</dbReference>
<evidence type="ECO:0000256" key="6">
    <source>
        <dbReference type="ARBA" id="ARBA00022679"/>
    </source>
</evidence>
<feature type="chain" id="PRO_5008103013" description="Riboflavin synthase" evidence="10">
    <location>
        <begin position="20"/>
        <end position="361"/>
    </location>
</feature>
<dbReference type="PROSITE" id="PS51177">
    <property type="entry name" value="LUMAZINE_BIND"/>
    <property type="match status" value="2"/>
</dbReference>
<feature type="domain" description="Lumazine-binding" evidence="11">
    <location>
        <begin position="133"/>
        <end position="230"/>
    </location>
</feature>
<dbReference type="EMBL" id="LSBH01000003">
    <property type="protein sequence ID" value="OAQ81720.1"/>
    <property type="molecule type" value="Genomic_DNA"/>
</dbReference>
<dbReference type="InterPro" id="IPR023366">
    <property type="entry name" value="ATP_synth_asu-like_sf"/>
</dbReference>
<dbReference type="SUPFAM" id="SSF63380">
    <property type="entry name" value="Riboflavin synthase domain-like"/>
    <property type="match status" value="2"/>
</dbReference>
<evidence type="ECO:0000259" key="11">
    <source>
        <dbReference type="PROSITE" id="PS51177"/>
    </source>
</evidence>